<organism evidence="7 8">
    <name type="scientific">Paenibacillus sabuli</name>
    <dbReference type="NCBI Taxonomy" id="2772509"/>
    <lineage>
        <taxon>Bacteria</taxon>
        <taxon>Bacillati</taxon>
        <taxon>Bacillota</taxon>
        <taxon>Bacilli</taxon>
        <taxon>Bacillales</taxon>
        <taxon>Paenibacillaceae</taxon>
        <taxon>Paenibacillus</taxon>
    </lineage>
</organism>
<proteinExistence type="predicted"/>
<keyword evidence="8" id="KW-1185">Reference proteome</keyword>
<evidence type="ECO:0000256" key="4">
    <source>
        <dbReference type="ARBA" id="ARBA00022989"/>
    </source>
</evidence>
<feature type="transmembrane region" description="Helical" evidence="6">
    <location>
        <begin position="61"/>
        <end position="80"/>
    </location>
</feature>
<keyword evidence="3 6" id="KW-0812">Transmembrane</keyword>
<name>A0A927GSC9_9BACL</name>
<keyword evidence="4 6" id="KW-1133">Transmembrane helix</keyword>
<feature type="transmembrane region" description="Helical" evidence="6">
    <location>
        <begin position="24"/>
        <end position="41"/>
    </location>
</feature>
<evidence type="ECO:0000256" key="6">
    <source>
        <dbReference type="SAM" id="Phobius"/>
    </source>
</evidence>
<keyword evidence="5 6" id="KW-0472">Membrane</keyword>
<evidence type="ECO:0000256" key="5">
    <source>
        <dbReference type="ARBA" id="ARBA00023136"/>
    </source>
</evidence>
<dbReference type="PANTHER" id="PTHR40035:SF1">
    <property type="entry name" value="ATP SYNTHASE PROTEIN I"/>
    <property type="match status" value="1"/>
</dbReference>
<dbReference type="InterPro" id="IPR005598">
    <property type="entry name" value="ATP_synth_I"/>
</dbReference>
<dbReference type="Proteomes" id="UP000621560">
    <property type="component" value="Unassembled WGS sequence"/>
</dbReference>
<comment type="subcellular location">
    <subcellularLocation>
        <location evidence="1">Cell membrane</location>
        <topology evidence="1">Multi-pass membrane protein</topology>
    </subcellularLocation>
</comment>
<dbReference type="EMBL" id="JACXIZ010000019">
    <property type="protein sequence ID" value="MBD2845895.1"/>
    <property type="molecule type" value="Genomic_DNA"/>
</dbReference>
<evidence type="ECO:0000313" key="8">
    <source>
        <dbReference type="Proteomes" id="UP000621560"/>
    </source>
</evidence>
<protein>
    <submittedName>
        <fullName evidence="7">ATP synthase subunit I</fullName>
    </submittedName>
</protein>
<dbReference type="GO" id="GO:0005886">
    <property type="term" value="C:plasma membrane"/>
    <property type="evidence" value="ECO:0007669"/>
    <property type="project" value="UniProtKB-SubCell"/>
</dbReference>
<evidence type="ECO:0000256" key="2">
    <source>
        <dbReference type="ARBA" id="ARBA00022475"/>
    </source>
</evidence>
<sequence>MRSTLWLATVCIVLWIFVPQGKPVAAGIVLGLVASIVNAFILRRRVEALGSVIHTGRRKPLGLGVGARIAMVLFVALIGLRYPDRFSLPAVLISSFYVQFAIYVTAFFNQFQNTDRKG</sequence>
<dbReference type="Pfam" id="PF03899">
    <property type="entry name" value="ATP-synt_I"/>
    <property type="match status" value="1"/>
</dbReference>
<gene>
    <name evidence="7" type="ORF">IDH44_11890</name>
</gene>
<dbReference type="InterPro" id="IPR039072">
    <property type="entry name" value="ATP_synth_I_Bacilli"/>
</dbReference>
<reference evidence="7" key="1">
    <citation type="submission" date="2020-09" db="EMBL/GenBank/DDBJ databases">
        <title>A novel bacterium of genus Paenibacillus, isolated from South China Sea.</title>
        <authorList>
            <person name="Huang H."/>
            <person name="Mo K."/>
            <person name="Hu Y."/>
        </authorList>
    </citation>
    <scope>NUCLEOTIDE SEQUENCE</scope>
    <source>
        <strain evidence="7">IB182496</strain>
    </source>
</reference>
<keyword evidence="2" id="KW-1003">Cell membrane</keyword>
<evidence type="ECO:0000256" key="3">
    <source>
        <dbReference type="ARBA" id="ARBA00022692"/>
    </source>
</evidence>
<dbReference type="RefSeq" id="WP_190917908.1">
    <property type="nucleotide sequence ID" value="NZ_JACXIZ010000019.1"/>
</dbReference>
<feature type="transmembrane region" description="Helical" evidence="6">
    <location>
        <begin position="86"/>
        <end position="108"/>
    </location>
</feature>
<accession>A0A927GSC9</accession>
<comment type="caution">
    <text evidence="7">The sequence shown here is derived from an EMBL/GenBank/DDBJ whole genome shotgun (WGS) entry which is preliminary data.</text>
</comment>
<evidence type="ECO:0000256" key="1">
    <source>
        <dbReference type="ARBA" id="ARBA00004651"/>
    </source>
</evidence>
<dbReference type="AlphaFoldDB" id="A0A927GSC9"/>
<dbReference type="PANTHER" id="PTHR40035">
    <property type="entry name" value="ATP SYNTHASE PROTEIN I"/>
    <property type="match status" value="1"/>
</dbReference>
<evidence type="ECO:0000313" key="7">
    <source>
        <dbReference type="EMBL" id="MBD2845895.1"/>
    </source>
</evidence>